<protein>
    <submittedName>
        <fullName evidence="2">Uncharacterized protein</fullName>
    </submittedName>
</protein>
<evidence type="ECO:0000256" key="1">
    <source>
        <dbReference type="SAM" id="Phobius"/>
    </source>
</evidence>
<proteinExistence type="predicted"/>
<feature type="transmembrane region" description="Helical" evidence="1">
    <location>
        <begin position="347"/>
        <end position="364"/>
    </location>
</feature>
<dbReference type="AlphaFoldDB" id="A0A7V1LMG0"/>
<keyword evidence="1" id="KW-0812">Transmembrane</keyword>
<comment type="caution">
    <text evidence="2">The sequence shown here is derived from an EMBL/GenBank/DDBJ whole genome shotgun (WGS) entry which is preliminary data.</text>
</comment>
<name>A0A7V1LMG0_CALAY</name>
<keyword evidence="1" id="KW-0472">Membrane</keyword>
<accession>A0A7V1LMG0</accession>
<dbReference type="Proteomes" id="UP000886005">
    <property type="component" value="Unassembled WGS sequence"/>
</dbReference>
<evidence type="ECO:0000313" key="2">
    <source>
        <dbReference type="EMBL" id="HED10645.1"/>
    </source>
</evidence>
<organism evidence="2">
    <name type="scientific">Caldithrix abyssi</name>
    <dbReference type="NCBI Taxonomy" id="187145"/>
    <lineage>
        <taxon>Bacteria</taxon>
        <taxon>Pseudomonadati</taxon>
        <taxon>Calditrichota</taxon>
        <taxon>Calditrichia</taxon>
        <taxon>Calditrichales</taxon>
        <taxon>Calditrichaceae</taxon>
        <taxon>Caldithrix</taxon>
    </lineage>
</organism>
<sequence length="573" mass="67096">MIIQNISLTGFNTDTTLTDSQNAHSLVSLRGEQKIYFFESILAILFGMTAEEKQHYRNPSGDIKTHTGRLTLKFDTFTLYVERDFETDIIAVMSESEKGIKPVYQGKDIPGSDDHNAYQELMESVFTLVDKQAIRELCKERLQNESVPLGDVLEIFYTYMRPKYTIAYMERILQRTGHVLTRFQASDARNGRDTLVLKNKLNLLKDLRILTQAQNQIARDLEKMGHIKPKKQEDSVDHILKQRFPTLYTFNAETVYNEAQLFLEKQAVYRRYQKTLNDLMARKASLKKLIHTKLIAYSNLPDTFEEDFHTYQELTLDLADEKNSYDKFNMRISDNQEQINRLKKMRMILALSIPALLLLLIIFFPQLTFGLATASVAALVSIIFLYKLQLDSRRREIDFFQEKQFRIRTRIKSIEEKIYRLREKSFLLDDLRLIDSHIENFHNYKKTQKSINLLSKKITQIKTEISELPLAEMERIDKKYKDKIDWNRADLLSYLKTFKTIQSQTGKKGFTAAEKNDPLREAAEQYSHLLVKIEEMRQKLIGKVQPPTTNGELDVAIKSLERFIRHTQLENLN</sequence>
<dbReference type="EMBL" id="DRLD01000223">
    <property type="protein sequence ID" value="HED10645.1"/>
    <property type="molecule type" value="Genomic_DNA"/>
</dbReference>
<reference evidence="2" key="1">
    <citation type="journal article" date="2020" name="mSystems">
        <title>Genome- and Community-Level Interaction Insights into Carbon Utilization and Element Cycling Functions of Hydrothermarchaeota in Hydrothermal Sediment.</title>
        <authorList>
            <person name="Zhou Z."/>
            <person name="Liu Y."/>
            <person name="Xu W."/>
            <person name="Pan J."/>
            <person name="Luo Z.H."/>
            <person name="Li M."/>
        </authorList>
    </citation>
    <scope>NUCLEOTIDE SEQUENCE [LARGE SCALE GENOMIC DNA]</scope>
    <source>
        <strain evidence="2">HyVt-456</strain>
    </source>
</reference>
<gene>
    <name evidence="2" type="ORF">ENJ10_08140</name>
</gene>
<keyword evidence="1" id="KW-1133">Transmembrane helix</keyword>
<feature type="transmembrane region" description="Helical" evidence="1">
    <location>
        <begin position="370"/>
        <end position="388"/>
    </location>
</feature>